<keyword evidence="10 11" id="KW-0066">ATP synthesis</keyword>
<keyword evidence="3 11" id="KW-0813">Transport</keyword>
<dbReference type="eggNOG" id="COG0356">
    <property type="taxonomic scope" value="Bacteria"/>
</dbReference>
<feature type="transmembrane region" description="Helical" evidence="11">
    <location>
        <begin position="329"/>
        <end position="349"/>
    </location>
</feature>
<evidence type="ECO:0000256" key="10">
    <source>
        <dbReference type="ARBA" id="ARBA00023310"/>
    </source>
</evidence>
<dbReference type="HAMAP" id="MF_01393">
    <property type="entry name" value="ATP_synth_a_bact"/>
    <property type="match status" value="1"/>
</dbReference>
<keyword evidence="7 11" id="KW-1133">Transmembrane helix</keyword>
<evidence type="ECO:0000256" key="9">
    <source>
        <dbReference type="ARBA" id="ARBA00023136"/>
    </source>
</evidence>
<evidence type="ECO:0000256" key="8">
    <source>
        <dbReference type="ARBA" id="ARBA00023065"/>
    </source>
</evidence>
<evidence type="ECO:0000313" key="14">
    <source>
        <dbReference type="EMBL" id="EFZ36300.1"/>
    </source>
</evidence>
<comment type="subcellular location">
    <subcellularLocation>
        <location evidence="11 12">Cell membrane</location>
        <topology evidence="11 12">Multi-pass membrane protein</topology>
    </subcellularLocation>
    <subcellularLocation>
        <location evidence="1">Membrane</location>
        <topology evidence="1">Multi-pass membrane protein</topology>
    </subcellularLocation>
</comment>
<keyword evidence="5 11" id="KW-0812">Transmembrane</keyword>
<feature type="transmembrane region" description="Helical" evidence="11">
    <location>
        <begin position="190"/>
        <end position="210"/>
    </location>
</feature>
<feature type="transmembrane region" description="Helical" evidence="11">
    <location>
        <begin position="126"/>
        <end position="147"/>
    </location>
</feature>
<feature type="signal peptide" evidence="13">
    <location>
        <begin position="1"/>
        <end position="32"/>
    </location>
</feature>
<evidence type="ECO:0000256" key="2">
    <source>
        <dbReference type="ARBA" id="ARBA00006810"/>
    </source>
</evidence>
<dbReference type="STRING" id="28134.SAMN05444288_0967"/>
<dbReference type="HOGENOM" id="CLU_041018_0_0_10"/>
<reference evidence="14" key="1">
    <citation type="submission" date="2011-01" db="EMBL/GenBank/DDBJ databases">
        <authorList>
            <person name="Muzny D."/>
            <person name="Qin X."/>
            <person name="Buhay C."/>
            <person name="Dugan-Rocha S."/>
            <person name="Ding Y."/>
            <person name="Chen G."/>
            <person name="Hawes A."/>
            <person name="Holder M."/>
            <person name="Jhangiani S."/>
            <person name="Johnson A."/>
            <person name="Khan Z."/>
            <person name="Li Z."/>
            <person name="Liu W."/>
            <person name="Liu X."/>
            <person name="Perez L."/>
            <person name="Shen H."/>
            <person name="Wang Q."/>
            <person name="Watt J."/>
            <person name="Xi L."/>
            <person name="Xin Y."/>
            <person name="Zhou J."/>
            <person name="Deng J."/>
            <person name="Jiang H."/>
            <person name="Liu Y."/>
            <person name="Qu J."/>
            <person name="Song X.-Z."/>
            <person name="Zhang L."/>
            <person name="Villasana D."/>
            <person name="Johnson A."/>
            <person name="Liu J."/>
            <person name="Liyanage D."/>
            <person name="Lorensuhewa L."/>
            <person name="Robinson T."/>
            <person name="Song A."/>
            <person name="Song B.-B."/>
            <person name="Dinh H."/>
            <person name="Thornton R."/>
            <person name="Coyle M."/>
            <person name="Francisco L."/>
            <person name="Jackson L."/>
            <person name="Javaid M."/>
            <person name="Korchina V."/>
            <person name="Kovar C."/>
            <person name="Mata R."/>
            <person name="Mathew T."/>
            <person name="Ngo R."/>
            <person name="Nguyen L."/>
            <person name="Nguyen N."/>
            <person name="Okwuonu G."/>
            <person name="Ongeri F."/>
            <person name="Pham C."/>
            <person name="Simmons D."/>
            <person name="Wilczek-Boney K."/>
            <person name="Hale W."/>
            <person name="Jakkamsetti A."/>
            <person name="Pham P."/>
            <person name="Ruth R."/>
            <person name="San Lucas F."/>
            <person name="Warren J."/>
            <person name="Zhang J."/>
            <person name="Zhao Z."/>
            <person name="Zhou C."/>
            <person name="Zhu D."/>
            <person name="Lee S."/>
            <person name="Bess C."/>
            <person name="Blankenburg K."/>
            <person name="Forbes L."/>
            <person name="Fu Q."/>
            <person name="Gubbala S."/>
            <person name="Hirani K."/>
            <person name="Jayaseelan J.C."/>
            <person name="Lara F."/>
            <person name="Munidasa M."/>
            <person name="Palculict T."/>
            <person name="Patil S."/>
            <person name="Pu L.-L."/>
            <person name="Saada N."/>
            <person name="Tang L."/>
            <person name="Weissenberger G."/>
            <person name="Zhu Y."/>
            <person name="Hemphill L."/>
            <person name="Shang Y."/>
            <person name="Youmans B."/>
            <person name="Ayvaz T."/>
            <person name="Ross M."/>
            <person name="Santibanez J."/>
            <person name="Aqrawi P."/>
            <person name="Gross S."/>
            <person name="Joshi V."/>
            <person name="Fowler G."/>
            <person name="Nazareth L."/>
            <person name="Reid J."/>
            <person name="Worley K."/>
            <person name="Petrosino J."/>
            <person name="Highlander S."/>
            <person name="Gibbs R."/>
        </authorList>
    </citation>
    <scope>NUCLEOTIDE SEQUENCE [LARGE SCALE GENOMIC DNA]</scope>
    <source>
        <strain evidence="14">ATCC 33269</strain>
    </source>
</reference>
<dbReference type="GO" id="GO:0016787">
    <property type="term" value="F:hydrolase activity"/>
    <property type="evidence" value="ECO:0007669"/>
    <property type="project" value="UniProtKB-KW"/>
</dbReference>
<comment type="similarity">
    <text evidence="2 11 12">Belongs to the ATPase A chain family.</text>
</comment>
<dbReference type="PRINTS" id="PR00123">
    <property type="entry name" value="ATPASEA"/>
</dbReference>
<organism evidence="14 15">
    <name type="scientific">Hoylesella oralis ATCC 33269</name>
    <dbReference type="NCBI Taxonomy" id="873533"/>
    <lineage>
        <taxon>Bacteria</taxon>
        <taxon>Pseudomonadati</taxon>
        <taxon>Bacteroidota</taxon>
        <taxon>Bacteroidia</taxon>
        <taxon>Bacteroidales</taxon>
        <taxon>Prevotellaceae</taxon>
        <taxon>Hoylesella</taxon>
    </lineage>
</organism>
<evidence type="ECO:0000256" key="12">
    <source>
        <dbReference type="RuleBase" id="RU000483"/>
    </source>
</evidence>
<evidence type="ECO:0000256" key="1">
    <source>
        <dbReference type="ARBA" id="ARBA00004141"/>
    </source>
</evidence>
<dbReference type="Gene3D" id="1.20.120.220">
    <property type="entry name" value="ATP synthase, F0 complex, subunit A"/>
    <property type="match status" value="1"/>
</dbReference>
<dbReference type="GO" id="GO:0005886">
    <property type="term" value="C:plasma membrane"/>
    <property type="evidence" value="ECO:0007669"/>
    <property type="project" value="UniProtKB-SubCell"/>
</dbReference>
<dbReference type="GO" id="GO:0046933">
    <property type="term" value="F:proton-transporting ATP synthase activity, rotational mechanism"/>
    <property type="evidence" value="ECO:0007669"/>
    <property type="project" value="UniProtKB-UniRule"/>
</dbReference>
<dbReference type="InterPro" id="IPR035908">
    <property type="entry name" value="F0_ATP_A_sf"/>
</dbReference>
<evidence type="ECO:0000313" key="15">
    <source>
        <dbReference type="Proteomes" id="UP000005580"/>
    </source>
</evidence>
<evidence type="ECO:0000256" key="6">
    <source>
        <dbReference type="ARBA" id="ARBA00022781"/>
    </source>
</evidence>
<dbReference type="Proteomes" id="UP000005580">
    <property type="component" value="Unassembled WGS sequence"/>
</dbReference>
<evidence type="ECO:0000256" key="5">
    <source>
        <dbReference type="ARBA" id="ARBA00022692"/>
    </source>
</evidence>
<keyword evidence="6 11" id="KW-0375">Hydrogen ion transport</keyword>
<feature type="transmembrane region" description="Helical" evidence="11">
    <location>
        <begin position="251"/>
        <end position="270"/>
    </location>
</feature>
<dbReference type="CDD" id="cd00310">
    <property type="entry name" value="ATP-synt_Fo_a_6"/>
    <property type="match status" value="1"/>
</dbReference>
<keyword evidence="4 11" id="KW-0138">CF(0)</keyword>
<comment type="caution">
    <text evidence="14">The sequence shown here is derived from an EMBL/GenBank/DDBJ whole genome shotgun (WGS) entry which is preliminary data.</text>
</comment>
<dbReference type="PANTHER" id="PTHR11410">
    <property type="entry name" value="ATP SYNTHASE SUBUNIT A"/>
    <property type="match status" value="1"/>
</dbReference>
<dbReference type="InterPro" id="IPR045083">
    <property type="entry name" value="ATP_synth_F0_asu_bact/mt"/>
</dbReference>
<keyword evidence="15" id="KW-1185">Reference proteome</keyword>
<name>E7RSU9_9BACT</name>
<evidence type="ECO:0000256" key="7">
    <source>
        <dbReference type="ARBA" id="ARBA00022989"/>
    </source>
</evidence>
<keyword evidence="9 11" id="KW-0472">Membrane</keyword>
<dbReference type="PANTHER" id="PTHR11410:SF0">
    <property type="entry name" value="ATP SYNTHASE SUBUNIT A"/>
    <property type="match status" value="1"/>
</dbReference>
<evidence type="ECO:0000256" key="11">
    <source>
        <dbReference type="HAMAP-Rule" id="MF_01393"/>
    </source>
</evidence>
<evidence type="ECO:0000256" key="3">
    <source>
        <dbReference type="ARBA" id="ARBA00022448"/>
    </source>
</evidence>
<feature type="transmembrane region" description="Helical" evidence="11">
    <location>
        <begin position="222"/>
        <end position="239"/>
    </location>
</feature>
<keyword evidence="8 11" id="KW-0406">Ion transport</keyword>
<sequence>MYKMNIDIKIMRKIKAILFLTMMMLAPMQSHANEGNNSKLDISEIVLEHLSDSYEWHITTYNGKYLSIPLPIIIRSESTGEWHFCTVHSLPKGFFFDKNHHGKIYERLEDGSSVRPIDLSITKAVLQIWIVVIILIIVFLSCARWYTQRNEKSDAPKGFVGAMEMLVMTIHDEVIRPSVGEKHYKQYAPYLLTVFFFILACNLVGLIPIFPGGANVTGNINITMFLAVCTMLAINLFGNKEYWKEIFWPEVPIFLKVIPLMPVIELFGIFTKPFALMIRLFANMMAGHAVILSFTCVIFLGWSMGVGYGIGLNLFSVIMLLFMNCLELLVAFVQAYVFTLLSAVFIGMAHKEHEVE</sequence>
<comment type="function">
    <text evidence="11 12">Key component of the proton channel; it plays a direct role in the translocation of protons across the membrane.</text>
</comment>
<dbReference type="EMBL" id="AEPE02000006">
    <property type="protein sequence ID" value="EFZ36300.1"/>
    <property type="molecule type" value="Genomic_DNA"/>
</dbReference>
<dbReference type="SUPFAM" id="SSF81336">
    <property type="entry name" value="F1F0 ATP synthase subunit A"/>
    <property type="match status" value="1"/>
</dbReference>
<keyword evidence="13" id="KW-0732">Signal</keyword>
<gene>
    <name evidence="11 14" type="primary">atpB</name>
    <name evidence="14" type="ORF">HMPREF0663_12367</name>
</gene>
<keyword evidence="11" id="KW-1003">Cell membrane</keyword>
<dbReference type="Pfam" id="PF00119">
    <property type="entry name" value="ATP-synt_A"/>
    <property type="match status" value="1"/>
</dbReference>
<keyword evidence="14" id="KW-0378">Hydrolase</keyword>
<dbReference type="InterPro" id="IPR000568">
    <property type="entry name" value="ATP_synth_F0_asu"/>
</dbReference>
<evidence type="ECO:0000256" key="4">
    <source>
        <dbReference type="ARBA" id="ARBA00022547"/>
    </source>
</evidence>
<feature type="chain" id="PRO_5003224524" description="ATP synthase subunit a" evidence="13">
    <location>
        <begin position="33"/>
        <end position="356"/>
    </location>
</feature>
<dbReference type="AlphaFoldDB" id="E7RSU9"/>
<dbReference type="GO" id="GO:0045259">
    <property type="term" value="C:proton-transporting ATP synthase complex"/>
    <property type="evidence" value="ECO:0007669"/>
    <property type="project" value="UniProtKB-KW"/>
</dbReference>
<proteinExistence type="inferred from homology"/>
<accession>E7RSU9</accession>
<protein>
    <recommendedName>
        <fullName evidence="11 12">ATP synthase subunit a</fullName>
    </recommendedName>
    <alternativeName>
        <fullName evidence="11">ATP synthase F0 sector subunit a</fullName>
    </alternativeName>
    <alternativeName>
        <fullName evidence="11">F-ATPase subunit 6</fullName>
    </alternativeName>
</protein>
<evidence type="ECO:0000256" key="13">
    <source>
        <dbReference type="SAM" id="SignalP"/>
    </source>
</evidence>
<dbReference type="NCBIfam" id="TIGR01131">
    <property type="entry name" value="ATP_synt_6_or_A"/>
    <property type="match status" value="1"/>
</dbReference>